<name>A0A5S4W2L5_9BRAD</name>
<dbReference type="Proteomes" id="UP000324853">
    <property type="component" value="Unassembled WGS sequence"/>
</dbReference>
<organism evidence="2 3">
    <name type="scientific">Bradyrhizobium cytisi</name>
    <dbReference type="NCBI Taxonomy" id="515489"/>
    <lineage>
        <taxon>Bacteria</taxon>
        <taxon>Pseudomonadati</taxon>
        <taxon>Pseudomonadota</taxon>
        <taxon>Alphaproteobacteria</taxon>
        <taxon>Hyphomicrobiales</taxon>
        <taxon>Nitrobacteraceae</taxon>
        <taxon>Bradyrhizobium</taxon>
    </lineage>
</organism>
<proteinExistence type="predicted"/>
<dbReference type="AlphaFoldDB" id="A0A5S4W2L5"/>
<comment type="caution">
    <text evidence="2">The sequence shown here is derived from an EMBL/GenBank/DDBJ whole genome shotgun (WGS) entry which is preliminary data.</text>
</comment>
<reference evidence="2 3" key="1">
    <citation type="submission" date="2019-08" db="EMBL/GenBank/DDBJ databases">
        <title>Bradyrhizobium hipponensis sp. nov., a rhizobium isolated from a Lupinus angustifolius root nodule in Tunisia.</title>
        <authorList>
            <person name="Off K."/>
            <person name="Rejili M."/>
            <person name="Mars M."/>
            <person name="Brachmann A."/>
            <person name="Marin M."/>
        </authorList>
    </citation>
    <scope>NUCLEOTIDE SEQUENCE [LARGE SCALE GENOMIC DNA]</scope>
    <source>
        <strain evidence="2 3">CTAW11</strain>
    </source>
</reference>
<feature type="region of interest" description="Disordered" evidence="1">
    <location>
        <begin position="376"/>
        <end position="411"/>
    </location>
</feature>
<dbReference type="EMBL" id="VSSR01000064">
    <property type="protein sequence ID" value="TYL75724.1"/>
    <property type="molecule type" value="Genomic_DNA"/>
</dbReference>
<evidence type="ECO:0000256" key="1">
    <source>
        <dbReference type="SAM" id="MobiDB-lite"/>
    </source>
</evidence>
<protein>
    <submittedName>
        <fullName evidence="2">Uncharacterized protein</fullName>
    </submittedName>
</protein>
<sequence length="430" mass="45782">MLHAFRFNRRPKPTTVAPDSIRSRISSMRALLVCSTALLAALLAVSPEVASAQMKLSPKATAPGGMETRYFTSIDGLMDGNADVILKETRQGKTVTAAVLDVCYPVAKNSDRKDRFVVNLQIAGQTLSGTTSSLGAKAPVTVKLTRKPTGDTFEFRGQIGIGQAVTEVTSPDNADLSEKEFLDNQTTDDGITPQPKDFTEVSPEAIAVKVKLDNATDFLKSLRGQDVEVTLASLSVGCDALRAGEQTINMSVDPERSAALLAKFKAMPGVTAAGWTAGLAEMDRTIRIPAADWRDGDKINRDKLATAVAGVLGKTLAAKPVSQSFNAATGKLKLVFKRPNQDFPALDLTDTIEVSGLVSADKPGPTDRLMVWIGSPSTTTADESSGAKLNVSDEASADEEGDQPDDNGSIEALARELKGQRWDADKSVWK</sequence>
<dbReference type="OrthoDB" id="8196130at2"/>
<evidence type="ECO:0000313" key="2">
    <source>
        <dbReference type="EMBL" id="TYL75724.1"/>
    </source>
</evidence>
<gene>
    <name evidence="2" type="ORF">FXB38_32585</name>
</gene>
<evidence type="ECO:0000313" key="3">
    <source>
        <dbReference type="Proteomes" id="UP000324853"/>
    </source>
</evidence>
<accession>A0A5S4W2L5</accession>
<keyword evidence="3" id="KW-1185">Reference proteome</keyword>
<feature type="compositionally biased region" description="Acidic residues" evidence="1">
    <location>
        <begin position="395"/>
        <end position="405"/>
    </location>
</feature>